<keyword evidence="6 11" id="KW-0472">Membrane</keyword>
<evidence type="ECO:0000256" key="6">
    <source>
        <dbReference type="ARBA" id="ARBA00023136"/>
    </source>
</evidence>
<evidence type="ECO:0000256" key="2">
    <source>
        <dbReference type="ARBA" id="ARBA00022448"/>
    </source>
</evidence>
<dbReference type="Proteomes" id="UP000824176">
    <property type="component" value="Unassembled WGS sequence"/>
</dbReference>
<dbReference type="PANTHER" id="PTHR43427">
    <property type="entry name" value="CHLORIDE CHANNEL PROTEIN CLC-E"/>
    <property type="match status" value="1"/>
</dbReference>
<evidence type="ECO:0000256" key="10">
    <source>
        <dbReference type="PROSITE-ProRule" id="PRU00703"/>
    </source>
</evidence>
<comment type="caution">
    <text evidence="13">The sequence shown here is derived from an EMBL/GenBank/DDBJ whole genome shotgun (WGS) entry which is preliminary data.</text>
</comment>
<evidence type="ECO:0000256" key="1">
    <source>
        <dbReference type="ARBA" id="ARBA00004141"/>
    </source>
</evidence>
<comment type="subcellular location">
    <subcellularLocation>
        <location evidence="1">Membrane</location>
        <topology evidence="1">Multi-pass membrane protein</topology>
    </subcellularLocation>
</comment>
<feature type="domain" description="CBS" evidence="12">
    <location>
        <begin position="423"/>
        <end position="481"/>
    </location>
</feature>
<keyword evidence="7" id="KW-0869">Chloride channel</keyword>
<dbReference type="CDD" id="cd00400">
    <property type="entry name" value="Voltage_gated_ClC"/>
    <property type="match status" value="1"/>
</dbReference>
<dbReference type="Gene3D" id="1.10.3080.10">
    <property type="entry name" value="Clc chloride channel"/>
    <property type="match status" value="1"/>
</dbReference>
<dbReference type="InterPro" id="IPR046342">
    <property type="entry name" value="CBS_dom_sf"/>
</dbReference>
<keyword evidence="10" id="KW-0129">CBS domain</keyword>
<dbReference type="InterPro" id="IPR050368">
    <property type="entry name" value="ClC-type_chloride_channel"/>
</dbReference>
<evidence type="ECO:0000256" key="9">
    <source>
        <dbReference type="ARBA" id="ARBA00023303"/>
    </source>
</evidence>
<keyword evidence="8" id="KW-0868">Chloride</keyword>
<name>A0A9D2GUR1_9BACT</name>
<reference evidence="13" key="1">
    <citation type="journal article" date="2021" name="PeerJ">
        <title>Extensive microbial diversity within the chicken gut microbiome revealed by metagenomics and culture.</title>
        <authorList>
            <person name="Gilroy R."/>
            <person name="Ravi A."/>
            <person name="Getino M."/>
            <person name="Pursley I."/>
            <person name="Horton D.L."/>
            <person name="Alikhan N.F."/>
            <person name="Baker D."/>
            <person name="Gharbi K."/>
            <person name="Hall N."/>
            <person name="Watson M."/>
            <person name="Adriaenssens E.M."/>
            <person name="Foster-Nyarko E."/>
            <person name="Jarju S."/>
            <person name="Secka A."/>
            <person name="Antonio M."/>
            <person name="Oren A."/>
            <person name="Chaudhuri R.R."/>
            <person name="La Ragione R."/>
            <person name="Hildebrand F."/>
            <person name="Pallen M.J."/>
        </authorList>
    </citation>
    <scope>NUCLEOTIDE SEQUENCE</scope>
    <source>
        <strain evidence="13">ChiW4-1371</strain>
    </source>
</reference>
<dbReference type="GO" id="GO:0005254">
    <property type="term" value="F:chloride channel activity"/>
    <property type="evidence" value="ECO:0007669"/>
    <property type="project" value="UniProtKB-KW"/>
</dbReference>
<sequence length="553" mass="59733">MAAGIGNIIFRTLINFLQKNLYGVDSEVMLYNLQDTAKWKIILIPALGGLAVGIITTLFKSNVHSVADVIKAISLHRTLSPLTAVLKTITSAITLGTGGSAGREGPIIMIGASIGSAVGQFFKFSHTRISSATACGAAGGIAATFNAPMGGAMFAAEVLLGKYGIKTFSPLIISAVTATVISRAYFGEEITIHAPDYVLKSAAELPLYALMGVFIAFISVFFIRFFYRVKDAFDFLKLPKWLKPAIGGLLMGFIGVFCVNIMGVGYGTIIEILQNKIPWYILIVFVFLKIIATSLTLGSGGSGGQLVPSIFIGAAAGGFFGGLMQHIMPSIAGNPETYALVGMGAMLAAVIRAPITSILILFEITQSYHIVLPVMITCIIANMISTRLEKDSMFTWPLTRAGFNINHGVEKSILESIKVKDIMLTDIIAFNDNTSISDIKKSIEKKPHAYFPVVNDEGYLTGVISLNDLKEEIFSGKNMETTLAKDFGARRNIITVLPEETLEQAMRDFGIKEVGDLPVVEIEEKGMKLVGLLRRSDIIIAYNKKVVDFEPDK</sequence>
<evidence type="ECO:0000259" key="12">
    <source>
        <dbReference type="PROSITE" id="PS51371"/>
    </source>
</evidence>
<evidence type="ECO:0000256" key="5">
    <source>
        <dbReference type="ARBA" id="ARBA00023065"/>
    </source>
</evidence>
<feature type="transmembrane region" description="Helical" evidence="11">
    <location>
        <begin position="368"/>
        <end position="385"/>
    </location>
</feature>
<evidence type="ECO:0000256" key="4">
    <source>
        <dbReference type="ARBA" id="ARBA00022989"/>
    </source>
</evidence>
<evidence type="ECO:0000256" key="11">
    <source>
        <dbReference type="SAM" id="Phobius"/>
    </source>
</evidence>
<feature type="transmembrane region" description="Helical" evidence="11">
    <location>
        <begin position="247"/>
        <end position="267"/>
    </location>
</feature>
<dbReference type="SUPFAM" id="SSF81340">
    <property type="entry name" value="Clc chloride channel"/>
    <property type="match status" value="1"/>
</dbReference>
<feature type="transmembrane region" description="Helical" evidence="11">
    <location>
        <begin position="134"/>
        <end position="156"/>
    </location>
</feature>
<keyword evidence="5" id="KW-0406">Ion transport</keyword>
<evidence type="ECO:0000313" key="14">
    <source>
        <dbReference type="Proteomes" id="UP000824176"/>
    </source>
</evidence>
<feature type="transmembrane region" description="Helical" evidence="11">
    <location>
        <begin position="337"/>
        <end position="362"/>
    </location>
</feature>
<accession>A0A9D2GUR1</accession>
<dbReference type="Pfam" id="PF00654">
    <property type="entry name" value="Voltage_CLC"/>
    <property type="match status" value="1"/>
</dbReference>
<dbReference type="AlphaFoldDB" id="A0A9D2GUR1"/>
<evidence type="ECO:0000313" key="13">
    <source>
        <dbReference type="EMBL" id="HIZ90373.1"/>
    </source>
</evidence>
<feature type="transmembrane region" description="Helical" evidence="11">
    <location>
        <begin position="105"/>
        <end position="122"/>
    </location>
</feature>
<dbReference type="Pfam" id="PF00571">
    <property type="entry name" value="CBS"/>
    <property type="match status" value="2"/>
</dbReference>
<keyword evidence="3 11" id="KW-0812">Transmembrane</keyword>
<dbReference type="Gene3D" id="3.10.580.10">
    <property type="entry name" value="CBS-domain"/>
    <property type="match status" value="1"/>
</dbReference>
<feature type="transmembrane region" description="Helical" evidence="11">
    <location>
        <begin position="207"/>
        <end position="227"/>
    </location>
</feature>
<gene>
    <name evidence="13" type="ORF">H9804_10540</name>
</gene>
<dbReference type="InterPro" id="IPR001807">
    <property type="entry name" value="ClC"/>
</dbReference>
<proteinExistence type="predicted"/>
<keyword evidence="9" id="KW-0407">Ion channel</keyword>
<organism evidence="13 14">
    <name type="scientific">Candidatus Mucispirillum faecigallinarum</name>
    <dbReference type="NCBI Taxonomy" id="2838699"/>
    <lineage>
        <taxon>Bacteria</taxon>
        <taxon>Pseudomonadati</taxon>
        <taxon>Deferribacterota</taxon>
        <taxon>Deferribacteres</taxon>
        <taxon>Deferribacterales</taxon>
        <taxon>Mucispirillaceae</taxon>
        <taxon>Mucispirillum</taxon>
    </lineage>
</organism>
<evidence type="ECO:0000256" key="7">
    <source>
        <dbReference type="ARBA" id="ARBA00023173"/>
    </source>
</evidence>
<evidence type="ECO:0000256" key="8">
    <source>
        <dbReference type="ARBA" id="ARBA00023214"/>
    </source>
</evidence>
<protein>
    <submittedName>
        <fullName evidence="13">Chloride channel protein</fullName>
    </submittedName>
</protein>
<dbReference type="InterPro" id="IPR000644">
    <property type="entry name" value="CBS_dom"/>
</dbReference>
<feature type="transmembrane region" description="Helical" evidence="11">
    <location>
        <begin position="279"/>
        <end position="300"/>
    </location>
</feature>
<keyword evidence="4 11" id="KW-1133">Transmembrane helix</keyword>
<dbReference type="SMART" id="SM00116">
    <property type="entry name" value="CBS"/>
    <property type="match status" value="2"/>
</dbReference>
<dbReference type="PRINTS" id="PR00762">
    <property type="entry name" value="CLCHANNEL"/>
</dbReference>
<reference evidence="13" key="2">
    <citation type="submission" date="2021-04" db="EMBL/GenBank/DDBJ databases">
        <authorList>
            <person name="Gilroy R."/>
        </authorList>
    </citation>
    <scope>NUCLEOTIDE SEQUENCE</scope>
    <source>
        <strain evidence="13">ChiW4-1371</strain>
    </source>
</reference>
<keyword evidence="2" id="KW-0813">Transport</keyword>
<dbReference type="SUPFAM" id="SSF54631">
    <property type="entry name" value="CBS-domain pair"/>
    <property type="match status" value="1"/>
</dbReference>
<dbReference type="PROSITE" id="PS51371">
    <property type="entry name" value="CBS"/>
    <property type="match status" value="2"/>
</dbReference>
<feature type="transmembrane region" description="Helical" evidence="11">
    <location>
        <begin position="39"/>
        <end position="59"/>
    </location>
</feature>
<dbReference type="GO" id="GO:0034707">
    <property type="term" value="C:chloride channel complex"/>
    <property type="evidence" value="ECO:0007669"/>
    <property type="project" value="UniProtKB-KW"/>
</dbReference>
<dbReference type="EMBL" id="DXAQ01000158">
    <property type="protein sequence ID" value="HIZ90373.1"/>
    <property type="molecule type" value="Genomic_DNA"/>
</dbReference>
<dbReference type="InterPro" id="IPR014743">
    <property type="entry name" value="Cl-channel_core"/>
</dbReference>
<feature type="transmembrane region" description="Helical" evidence="11">
    <location>
        <begin position="306"/>
        <end position="325"/>
    </location>
</feature>
<evidence type="ECO:0000256" key="3">
    <source>
        <dbReference type="ARBA" id="ARBA00022692"/>
    </source>
</evidence>
<dbReference type="PANTHER" id="PTHR43427:SF6">
    <property type="entry name" value="CHLORIDE CHANNEL PROTEIN CLC-E"/>
    <property type="match status" value="1"/>
</dbReference>
<feature type="domain" description="CBS" evidence="12">
    <location>
        <begin position="489"/>
        <end position="549"/>
    </location>
</feature>